<organism evidence="1 2">
    <name type="scientific">Uliginosibacterium silvisoli</name>
    <dbReference type="NCBI Taxonomy" id="3114758"/>
    <lineage>
        <taxon>Bacteria</taxon>
        <taxon>Pseudomonadati</taxon>
        <taxon>Pseudomonadota</taxon>
        <taxon>Betaproteobacteria</taxon>
        <taxon>Rhodocyclales</taxon>
        <taxon>Zoogloeaceae</taxon>
        <taxon>Uliginosibacterium</taxon>
    </lineage>
</organism>
<name>A0ABU6K784_9RHOO</name>
<dbReference type="Proteomes" id="UP001331561">
    <property type="component" value="Unassembled WGS sequence"/>
</dbReference>
<dbReference type="EMBL" id="JAYXHS010000004">
    <property type="protein sequence ID" value="MEC5387737.1"/>
    <property type="molecule type" value="Genomic_DNA"/>
</dbReference>
<comment type="caution">
    <text evidence="1">The sequence shown here is derived from an EMBL/GenBank/DDBJ whole genome shotgun (WGS) entry which is preliminary data.</text>
</comment>
<accession>A0ABU6K784</accession>
<dbReference type="RefSeq" id="WP_327600711.1">
    <property type="nucleotide sequence ID" value="NZ_JAYXHS010000004.1"/>
</dbReference>
<keyword evidence="2" id="KW-1185">Reference proteome</keyword>
<evidence type="ECO:0000313" key="1">
    <source>
        <dbReference type="EMBL" id="MEC5387737.1"/>
    </source>
</evidence>
<evidence type="ECO:0000313" key="2">
    <source>
        <dbReference type="Proteomes" id="UP001331561"/>
    </source>
</evidence>
<protein>
    <submittedName>
        <fullName evidence="1">Uncharacterized protein</fullName>
    </submittedName>
</protein>
<proteinExistence type="predicted"/>
<sequence length="47" mass="5374">MQLDPIVTRRFSELRQKAEATIAAKVVEFRDQQGTQQQAIGLGHNRH</sequence>
<gene>
    <name evidence="1" type="ORF">VVD49_18535</name>
</gene>
<reference evidence="1 2" key="1">
    <citation type="submission" date="2024-01" db="EMBL/GenBank/DDBJ databases">
        <title>Uliginosibacterium soil sp. nov.</title>
        <authorList>
            <person name="Lv Y."/>
        </authorList>
    </citation>
    <scope>NUCLEOTIDE SEQUENCE [LARGE SCALE GENOMIC DNA]</scope>
    <source>
        <strain evidence="1 2">H3</strain>
    </source>
</reference>